<reference evidence="1 2" key="1">
    <citation type="submission" date="2019-04" db="EMBL/GenBank/DDBJ databases">
        <authorList>
            <person name="Feng G."/>
            <person name="Zhang J."/>
            <person name="Zhu H."/>
        </authorList>
    </citation>
    <scope>NUCLEOTIDE SEQUENCE [LARGE SCALE GENOMIC DNA]</scope>
    <source>
        <strain evidence="1 2">9PBR-1</strain>
    </source>
</reference>
<name>A0A4Z0QIA3_9BACT</name>
<evidence type="ECO:0000313" key="1">
    <source>
        <dbReference type="EMBL" id="TGE29029.1"/>
    </source>
</evidence>
<evidence type="ECO:0000313" key="2">
    <source>
        <dbReference type="Proteomes" id="UP000298471"/>
    </source>
</evidence>
<sequence>MKYPIQLVALGFLVAACGTTPEEQAAIGAVEKYVQQQVGGTITPIHSEAHSGHQDDAQGRSRSGYTVEYTFEMEPTPGRKEEVTAVYFADSAGNVMPSTK</sequence>
<dbReference type="PROSITE" id="PS51257">
    <property type="entry name" value="PROKAR_LIPOPROTEIN"/>
    <property type="match status" value="1"/>
</dbReference>
<comment type="caution">
    <text evidence="1">The sequence shown here is derived from an EMBL/GenBank/DDBJ whole genome shotgun (WGS) entry which is preliminary data.</text>
</comment>
<dbReference type="Proteomes" id="UP000298471">
    <property type="component" value="Unassembled WGS sequence"/>
</dbReference>
<dbReference type="RefSeq" id="WP_135393069.1">
    <property type="nucleotide sequence ID" value="NZ_SRMB01000001.1"/>
</dbReference>
<proteinExistence type="predicted"/>
<protein>
    <recommendedName>
        <fullName evidence="3">Lipoprotein</fullName>
    </recommendedName>
</protein>
<evidence type="ECO:0008006" key="3">
    <source>
        <dbReference type="Google" id="ProtNLM"/>
    </source>
</evidence>
<dbReference type="OrthoDB" id="885026at2"/>
<dbReference type="EMBL" id="SRMB01000001">
    <property type="protein sequence ID" value="TGE29029.1"/>
    <property type="molecule type" value="Genomic_DNA"/>
</dbReference>
<gene>
    <name evidence="1" type="ORF">E5K02_06110</name>
</gene>
<keyword evidence="2" id="KW-1185">Reference proteome</keyword>
<accession>A0A4Z0QIA3</accession>
<organism evidence="1 2">
    <name type="scientific">Hymenobacter metallicola</name>
    <dbReference type="NCBI Taxonomy" id="2563114"/>
    <lineage>
        <taxon>Bacteria</taxon>
        <taxon>Pseudomonadati</taxon>
        <taxon>Bacteroidota</taxon>
        <taxon>Cytophagia</taxon>
        <taxon>Cytophagales</taxon>
        <taxon>Hymenobacteraceae</taxon>
        <taxon>Hymenobacter</taxon>
    </lineage>
</organism>
<dbReference type="AlphaFoldDB" id="A0A4Z0QIA3"/>